<dbReference type="EMBL" id="PUJY01000016">
    <property type="protein sequence ID" value="TDB57255.1"/>
    <property type="molecule type" value="Genomic_DNA"/>
</dbReference>
<protein>
    <submittedName>
        <fullName evidence="1">Uncharacterized protein</fullName>
    </submittedName>
</protein>
<dbReference type="InterPro" id="IPR045604">
    <property type="entry name" value="DUF6453"/>
</dbReference>
<sequence length="331" mass="38046">MSDMGIYVNPTDGGKGFFLSDNDARIISFVTRLRLSQYDHEYHSALIQRKLSSLPGYKFIIIPIRTSLLGRAGPSYSIQEQQINNLRIEGDYFKCEINLYLDSPSYYPHSNREFIVDIYTYAESFTGDYGIYLKGMNGVTEITDSSRLGYCVFRKKVTITGGTEWSLPSNIPNKDTCLVFARCDDQNVIISMNENKQIWCNTTAVVYIAVFSSGFSLKVPDYGIYILNKQNNYTYTSEYVPFFMGETFRIDRSVGRTLIKKPMFQISELQYQFRKDKGNYYFIVASGVKCNSNEISMAHGRIIGREYIDAYSASTRKININMYAIDCDKYF</sequence>
<name>A0A4V2X7T8_9GAMM</name>
<dbReference type="Pfam" id="PF20051">
    <property type="entry name" value="DUF6453"/>
    <property type="match status" value="1"/>
</dbReference>
<gene>
    <name evidence="1" type="ORF">C5467_11445</name>
</gene>
<accession>A0A4V2X7T8</accession>
<dbReference type="Proteomes" id="UP000295598">
    <property type="component" value="Unassembled WGS sequence"/>
</dbReference>
<organism evidence="1 2">
    <name type="scientific">Photorhabdus khanii subsp. guanajuatensis</name>
    <dbReference type="NCBI Taxonomy" id="2100166"/>
    <lineage>
        <taxon>Bacteria</taxon>
        <taxon>Pseudomonadati</taxon>
        <taxon>Pseudomonadota</taxon>
        <taxon>Gammaproteobacteria</taxon>
        <taxon>Enterobacterales</taxon>
        <taxon>Morganellaceae</taxon>
        <taxon>Photorhabdus</taxon>
    </lineage>
</organism>
<evidence type="ECO:0000313" key="2">
    <source>
        <dbReference type="Proteomes" id="UP000295598"/>
    </source>
</evidence>
<reference evidence="1 2" key="1">
    <citation type="journal article" date="2019" name="Int. J. Syst. Evol. Microbiol.">
        <title>Photorhabdus khanii subsp. guanajuatensis subsp. nov., isolated from Heterorhabditis atacamensis, and Photorhabdus luminescens subsp. mexicana subsp. nov., isolated from Heterorhabditis mexicana entomopathogenic nematodes.</title>
        <authorList>
            <person name="Machado R.A.R."/>
            <person name="Bruno P."/>
            <person name="Arce C.C.M."/>
            <person name="Liechti N."/>
            <person name="Kohler A."/>
            <person name="Bernal J."/>
            <person name="Bruggmann R."/>
            <person name="Turlings T.C.J."/>
        </authorList>
    </citation>
    <scope>NUCLEOTIDE SEQUENCE [LARGE SCALE GENOMIC DNA]</scope>
    <source>
        <strain evidence="1 2">MEX20-17</strain>
    </source>
</reference>
<proteinExistence type="predicted"/>
<dbReference type="AlphaFoldDB" id="A0A4V2X7T8"/>
<dbReference type="RefSeq" id="WP_132354516.1">
    <property type="nucleotide sequence ID" value="NZ_CAWOJO010000016.1"/>
</dbReference>
<comment type="caution">
    <text evidence="1">The sequence shown here is derived from an EMBL/GenBank/DDBJ whole genome shotgun (WGS) entry which is preliminary data.</text>
</comment>
<evidence type="ECO:0000313" key="1">
    <source>
        <dbReference type="EMBL" id="TDB57255.1"/>
    </source>
</evidence>